<evidence type="ECO:0000256" key="9">
    <source>
        <dbReference type="ARBA" id="ARBA00056975"/>
    </source>
</evidence>
<dbReference type="PROSITE" id="PS00018">
    <property type="entry name" value="EF_HAND_1"/>
    <property type="match status" value="3"/>
</dbReference>
<evidence type="ECO:0000256" key="12">
    <source>
        <dbReference type="SAM" id="SignalP"/>
    </source>
</evidence>
<evidence type="ECO:0000256" key="11">
    <source>
        <dbReference type="ARBA" id="ARBA00072696"/>
    </source>
</evidence>
<feature type="domain" description="EF-hand" evidence="13">
    <location>
        <begin position="114"/>
        <end position="149"/>
    </location>
</feature>
<evidence type="ECO:0000256" key="5">
    <source>
        <dbReference type="ARBA" id="ARBA00022824"/>
    </source>
</evidence>
<feature type="signal peptide" evidence="12">
    <location>
        <begin position="1"/>
        <end position="18"/>
    </location>
</feature>
<dbReference type="Proteomes" id="UP001153709">
    <property type="component" value="Chromosome 1"/>
</dbReference>
<dbReference type="SUPFAM" id="SSF47473">
    <property type="entry name" value="EF-hand"/>
    <property type="match status" value="2"/>
</dbReference>
<reference evidence="14" key="1">
    <citation type="submission" date="2022-01" db="EMBL/GenBank/DDBJ databases">
        <authorList>
            <person name="King R."/>
        </authorList>
    </citation>
    <scope>NUCLEOTIDE SEQUENCE</scope>
</reference>
<dbReference type="Gene3D" id="1.10.238.10">
    <property type="entry name" value="EF-hand"/>
    <property type="match status" value="3"/>
</dbReference>
<evidence type="ECO:0000256" key="2">
    <source>
        <dbReference type="ARBA" id="ARBA00022723"/>
    </source>
</evidence>
<evidence type="ECO:0000256" key="7">
    <source>
        <dbReference type="ARBA" id="ARBA00023180"/>
    </source>
</evidence>
<feature type="domain" description="EF-hand" evidence="13">
    <location>
        <begin position="234"/>
        <end position="269"/>
    </location>
</feature>
<keyword evidence="4" id="KW-0677">Repeat</keyword>
<evidence type="ECO:0000313" key="14">
    <source>
        <dbReference type="EMBL" id="CAG9826033.1"/>
    </source>
</evidence>
<dbReference type="PANTHER" id="PTHR10827">
    <property type="entry name" value="RETICULOCALBIN"/>
    <property type="match status" value="1"/>
</dbReference>
<sequence length="324" mass="37101">MFRVLFYLFLIFANTINAGVMHSHTNEIHKERESDGAYSPRNHGHFSEEGEHYNEFDHEAILGSHKEAEMYDQLPPEEAKRRLAILLKKMDLNNDSQIERHELKAWIIRSFSMLSEEEAKDRLEDADENNDGQVTWEEYLADTYGLDSSENNIDIGGENEHLIESDRAMWKAADVNNDGVLDEKEWAPFSHPEEYPSMLPLILEQTLKEKDTDGDNGLIFQEFVGERGTHMSKEDLLTEKSKFDSFDSNGDGKLTGNEILSWVVPSNDEIADEEVDHLFASSDDTHDGVLSFSEILAHHDIFVGSEATDYGDHLHNIHQFDDEL</sequence>
<feature type="domain" description="EF-hand" evidence="13">
    <location>
        <begin position="78"/>
        <end position="113"/>
    </location>
</feature>
<keyword evidence="7" id="KW-0325">Glycoprotein</keyword>
<evidence type="ECO:0000313" key="15">
    <source>
        <dbReference type="Proteomes" id="UP001153709"/>
    </source>
</evidence>
<comment type="subunit">
    <text evidence="10">Interacts with PCSK6 (immature form including the propeptide); probably involved in the maturation and the secretion of PCSK6.</text>
</comment>
<dbReference type="PANTHER" id="PTHR10827:SF95">
    <property type="entry name" value="LD34388P"/>
    <property type="match status" value="1"/>
</dbReference>
<proteinExistence type="predicted"/>
<organism evidence="14 15">
    <name type="scientific">Diabrotica balteata</name>
    <name type="common">Banded cucumber beetle</name>
    <dbReference type="NCBI Taxonomy" id="107213"/>
    <lineage>
        <taxon>Eukaryota</taxon>
        <taxon>Metazoa</taxon>
        <taxon>Ecdysozoa</taxon>
        <taxon>Arthropoda</taxon>
        <taxon>Hexapoda</taxon>
        <taxon>Insecta</taxon>
        <taxon>Pterygota</taxon>
        <taxon>Neoptera</taxon>
        <taxon>Endopterygota</taxon>
        <taxon>Coleoptera</taxon>
        <taxon>Polyphaga</taxon>
        <taxon>Cucujiformia</taxon>
        <taxon>Chrysomeloidea</taxon>
        <taxon>Chrysomelidae</taxon>
        <taxon>Galerucinae</taxon>
        <taxon>Diabroticina</taxon>
        <taxon>Diabroticites</taxon>
        <taxon>Diabrotica</taxon>
    </lineage>
</organism>
<evidence type="ECO:0000256" key="6">
    <source>
        <dbReference type="ARBA" id="ARBA00022837"/>
    </source>
</evidence>
<keyword evidence="8" id="KW-0143">Chaperone</keyword>
<dbReference type="EMBL" id="OU898276">
    <property type="protein sequence ID" value="CAG9826033.1"/>
    <property type="molecule type" value="Genomic_DNA"/>
</dbReference>
<dbReference type="GO" id="GO:0005788">
    <property type="term" value="C:endoplasmic reticulum lumen"/>
    <property type="evidence" value="ECO:0007669"/>
    <property type="project" value="UniProtKB-SubCell"/>
</dbReference>
<protein>
    <recommendedName>
        <fullName evidence="11">Reticulocalbin-3</fullName>
    </recommendedName>
</protein>
<keyword evidence="2" id="KW-0479">Metal-binding</keyword>
<evidence type="ECO:0000256" key="8">
    <source>
        <dbReference type="ARBA" id="ARBA00023186"/>
    </source>
</evidence>
<dbReference type="AlphaFoldDB" id="A0A9N9SN94"/>
<evidence type="ECO:0000259" key="13">
    <source>
        <dbReference type="PROSITE" id="PS50222"/>
    </source>
</evidence>
<keyword evidence="5" id="KW-0256">Endoplasmic reticulum</keyword>
<dbReference type="PROSITE" id="PS50222">
    <property type="entry name" value="EF_HAND_2"/>
    <property type="match status" value="4"/>
</dbReference>
<dbReference type="CDD" id="cd16227">
    <property type="entry name" value="EFh_CREC_RCN2_like"/>
    <property type="match status" value="1"/>
</dbReference>
<dbReference type="InterPro" id="IPR011992">
    <property type="entry name" value="EF-hand-dom_pair"/>
</dbReference>
<keyword evidence="3 12" id="KW-0732">Signal</keyword>
<name>A0A9N9SN94_DIABA</name>
<feature type="domain" description="EF-hand" evidence="13">
    <location>
        <begin position="270"/>
        <end position="305"/>
    </location>
</feature>
<dbReference type="OrthoDB" id="293868at2759"/>
<dbReference type="SMART" id="SM00054">
    <property type="entry name" value="EFh"/>
    <property type="match status" value="5"/>
</dbReference>
<feature type="chain" id="PRO_5040492408" description="Reticulocalbin-3" evidence="12">
    <location>
        <begin position="19"/>
        <end position="324"/>
    </location>
</feature>
<dbReference type="InterPro" id="IPR018247">
    <property type="entry name" value="EF_Hand_1_Ca_BS"/>
</dbReference>
<evidence type="ECO:0000256" key="4">
    <source>
        <dbReference type="ARBA" id="ARBA00022737"/>
    </source>
</evidence>
<dbReference type="GO" id="GO:0005509">
    <property type="term" value="F:calcium ion binding"/>
    <property type="evidence" value="ECO:0007669"/>
    <property type="project" value="InterPro"/>
</dbReference>
<dbReference type="GO" id="GO:0015031">
    <property type="term" value="P:protein transport"/>
    <property type="evidence" value="ECO:0007669"/>
    <property type="project" value="UniProtKB-ARBA"/>
</dbReference>
<dbReference type="FunFam" id="1.10.238.10:FF:000104">
    <property type="entry name" value="calumenin isoform X1"/>
    <property type="match status" value="1"/>
</dbReference>
<accession>A0A9N9SN94</accession>
<comment type="subcellular location">
    <subcellularLocation>
        <location evidence="1">Endoplasmic reticulum lumen</location>
    </subcellularLocation>
</comment>
<evidence type="ECO:0000256" key="10">
    <source>
        <dbReference type="ARBA" id="ARBA00063143"/>
    </source>
</evidence>
<keyword evidence="15" id="KW-1185">Reference proteome</keyword>
<keyword evidence="6" id="KW-0106">Calcium</keyword>
<gene>
    <name evidence="14" type="ORF">DIABBA_LOCUS182</name>
</gene>
<dbReference type="Pfam" id="PF13202">
    <property type="entry name" value="EF-hand_5"/>
    <property type="match status" value="1"/>
</dbReference>
<evidence type="ECO:0000256" key="1">
    <source>
        <dbReference type="ARBA" id="ARBA00004319"/>
    </source>
</evidence>
<dbReference type="InterPro" id="IPR002048">
    <property type="entry name" value="EF_hand_dom"/>
</dbReference>
<comment type="function">
    <text evidence="9">Probable molecular chaperone assisting protein biosynthesis and transport in the endoplasmic reticulum. Required for the proper biosynthesis and transport of pulmonary surfactant-associated protein A/SP-A, pulmonary surfactant-associated protein D/SP-D and the lipid transporter ABCA3. By regulating both the proper expression and the degradation through the endoplasmic reticulum-associated protein degradation pathway of these proteins plays a crucial role in pulmonary surfactant homeostasis. Has an anti-fibrotic activity by negatively regulating the secretion of type I and type III collagens. This calcium-binding protein also transiently associates with immature PCSK6 and regulates its secretion.</text>
</comment>
<dbReference type="Pfam" id="PF13499">
    <property type="entry name" value="EF-hand_7"/>
    <property type="match status" value="2"/>
</dbReference>
<evidence type="ECO:0000256" key="3">
    <source>
        <dbReference type="ARBA" id="ARBA00022729"/>
    </source>
</evidence>